<dbReference type="Proteomes" id="UP000683507">
    <property type="component" value="Chromosome"/>
</dbReference>
<dbReference type="EMBL" id="OU015584">
    <property type="protein sequence ID" value="CAG5086815.1"/>
    <property type="molecule type" value="Genomic_DNA"/>
</dbReference>
<sequence length="114" mass="12506">MKTEAAEKWEAKNDLPHEEYMDDHGIHFSTLPKQIKEVIVAFDKVYEKALADGFVDEKEETEIFQESEKIKALIMKENKEIDNSNNGGNGLLGFLFGLALGALGGAAASKSSSS</sequence>
<dbReference type="RefSeq" id="WP_258543477.1">
    <property type="nucleotide sequence ID" value="NZ_OU015584.1"/>
</dbReference>
<accession>A0A916JQH0</accession>
<keyword evidence="1" id="KW-0472">Membrane</keyword>
<name>A0A916JQH0_9FLAO</name>
<keyword evidence="3" id="KW-1185">Reference proteome</keyword>
<proteinExistence type="predicted"/>
<keyword evidence="1" id="KW-1133">Transmembrane helix</keyword>
<organism evidence="2 3">
    <name type="scientific">Parvicella tangerina</name>
    <dbReference type="NCBI Taxonomy" id="2829795"/>
    <lineage>
        <taxon>Bacteria</taxon>
        <taxon>Pseudomonadati</taxon>
        <taxon>Bacteroidota</taxon>
        <taxon>Flavobacteriia</taxon>
        <taxon>Flavobacteriales</taxon>
        <taxon>Parvicellaceae</taxon>
        <taxon>Parvicella</taxon>
    </lineage>
</organism>
<protein>
    <submittedName>
        <fullName evidence="2">Uncharacterized protein</fullName>
    </submittedName>
</protein>
<reference evidence="2" key="1">
    <citation type="submission" date="2021-04" db="EMBL/GenBank/DDBJ databases">
        <authorList>
            <person name="Rodrigo-Torres L."/>
            <person name="Arahal R. D."/>
            <person name="Lucena T."/>
        </authorList>
    </citation>
    <scope>NUCLEOTIDE SEQUENCE</scope>
    <source>
        <strain evidence="2">AS29M-1</strain>
    </source>
</reference>
<evidence type="ECO:0000313" key="3">
    <source>
        <dbReference type="Proteomes" id="UP000683507"/>
    </source>
</evidence>
<feature type="transmembrane region" description="Helical" evidence="1">
    <location>
        <begin position="90"/>
        <end position="108"/>
    </location>
</feature>
<evidence type="ECO:0000256" key="1">
    <source>
        <dbReference type="SAM" id="Phobius"/>
    </source>
</evidence>
<dbReference type="AlphaFoldDB" id="A0A916JQH0"/>
<dbReference type="KEGG" id="ptan:CRYO30217_03292"/>
<evidence type="ECO:0000313" key="2">
    <source>
        <dbReference type="EMBL" id="CAG5086815.1"/>
    </source>
</evidence>
<gene>
    <name evidence="2" type="ORF">CRYO30217_03292</name>
</gene>
<keyword evidence="1" id="KW-0812">Transmembrane</keyword>